<feature type="domain" description="Dienelactone hydrolase" evidence="1">
    <location>
        <begin position="17"/>
        <end position="244"/>
    </location>
</feature>
<evidence type="ECO:0000259" key="1">
    <source>
        <dbReference type="Pfam" id="PF01738"/>
    </source>
</evidence>
<protein>
    <submittedName>
        <fullName evidence="2">Carboxymethylenebutenolidase</fullName>
        <ecNumber evidence="2">3.1.1.45</ecNumber>
    </submittedName>
</protein>
<dbReference type="EMBL" id="CP075371">
    <property type="protein sequence ID" value="QVT78892.1"/>
    <property type="molecule type" value="Genomic_DNA"/>
</dbReference>
<dbReference type="SUPFAM" id="SSF53474">
    <property type="entry name" value="alpha/beta-Hydrolases"/>
    <property type="match status" value="1"/>
</dbReference>
<dbReference type="PANTHER" id="PTHR46623:SF10">
    <property type="entry name" value="CARBOXYMETHYLENEBUTENOLIDASE HOMOLOG"/>
    <property type="match status" value="1"/>
</dbReference>
<dbReference type="RefSeq" id="WP_214058422.1">
    <property type="nucleotide sequence ID" value="NZ_BAAAHS010000010.1"/>
</dbReference>
<name>A0ABX8EFM0_9ACTN</name>
<evidence type="ECO:0000313" key="3">
    <source>
        <dbReference type="Proteomes" id="UP000679307"/>
    </source>
</evidence>
<reference evidence="2 3" key="1">
    <citation type="submission" date="2021-05" db="EMBL/GenBank/DDBJ databases">
        <title>Complete genome of Nocardioides aquaticus KCTC 9944T isolated from meromictic and hypersaline Ekho Lake, Antarctica.</title>
        <authorList>
            <person name="Hwang K."/>
            <person name="Kim K.M."/>
            <person name="Choe H."/>
        </authorList>
    </citation>
    <scope>NUCLEOTIDE SEQUENCE [LARGE SCALE GENOMIC DNA]</scope>
    <source>
        <strain evidence="2 3">KCTC 9944</strain>
    </source>
</reference>
<sequence length="249" mass="26615">MSTSRTLEIQTDAGPAEAYLTGEDGRPGVLFFVDAIGLRRQTREMADRIASWGYVVLVPHVFHRDGTADELAPQGDLREAGAREEFFASGVMDRIGALTPDLSGPDTEAWVRTLLEHAGDGPIGTTGYCMGGRLAVRAAADHPGTVGAVGGFHNGGLVTDEPDSPHTLLGATTAEYVFGHADQDSSMPLEAVTALEEALDAAGRVHLNEVYEGAAHGYSMADTSMYDERAAERHFHELRRLLDRVLLAG</sequence>
<dbReference type="Gene3D" id="3.40.50.1820">
    <property type="entry name" value="alpha/beta hydrolase"/>
    <property type="match status" value="1"/>
</dbReference>
<dbReference type="Proteomes" id="UP000679307">
    <property type="component" value="Chromosome"/>
</dbReference>
<dbReference type="GO" id="GO:0008806">
    <property type="term" value="F:carboxymethylenebutenolidase activity"/>
    <property type="evidence" value="ECO:0007669"/>
    <property type="project" value="UniProtKB-EC"/>
</dbReference>
<dbReference type="PANTHER" id="PTHR46623">
    <property type="entry name" value="CARBOXYMETHYLENEBUTENOLIDASE-RELATED"/>
    <property type="match status" value="1"/>
</dbReference>
<dbReference type="Pfam" id="PF01738">
    <property type="entry name" value="DLH"/>
    <property type="match status" value="1"/>
</dbReference>
<proteinExistence type="predicted"/>
<dbReference type="InterPro" id="IPR002925">
    <property type="entry name" value="Dienelactn_hydro"/>
</dbReference>
<dbReference type="EC" id="3.1.1.45" evidence="2"/>
<keyword evidence="3" id="KW-1185">Reference proteome</keyword>
<dbReference type="InterPro" id="IPR029058">
    <property type="entry name" value="AB_hydrolase_fold"/>
</dbReference>
<evidence type="ECO:0000313" key="2">
    <source>
        <dbReference type="EMBL" id="QVT78892.1"/>
    </source>
</evidence>
<keyword evidence="2" id="KW-0378">Hydrolase</keyword>
<dbReference type="InterPro" id="IPR051049">
    <property type="entry name" value="Dienelactone_hydrolase-like"/>
</dbReference>
<accession>A0ABX8EFM0</accession>
<organism evidence="2 3">
    <name type="scientific">Nocardioides aquaticus</name>
    <dbReference type="NCBI Taxonomy" id="160826"/>
    <lineage>
        <taxon>Bacteria</taxon>
        <taxon>Bacillati</taxon>
        <taxon>Actinomycetota</taxon>
        <taxon>Actinomycetes</taxon>
        <taxon>Propionibacteriales</taxon>
        <taxon>Nocardioidaceae</taxon>
        <taxon>Nocardioides</taxon>
    </lineage>
</organism>
<gene>
    <name evidence="2" type="primary">clcD</name>
    <name evidence="2" type="ORF">ENKNEFLB_01270</name>
</gene>